<dbReference type="EMBL" id="JANBUJ010002925">
    <property type="protein sequence ID" value="KAJ2762632.1"/>
    <property type="molecule type" value="Genomic_DNA"/>
</dbReference>
<evidence type="ECO:0000313" key="1">
    <source>
        <dbReference type="EMBL" id="KAJ2762632.1"/>
    </source>
</evidence>
<accession>A0ACC1JLS3</accession>
<comment type="caution">
    <text evidence="1">The sequence shown here is derived from an EMBL/GenBank/DDBJ whole genome shotgun (WGS) entry which is preliminary data.</text>
</comment>
<protein>
    <submittedName>
        <fullName evidence="1">Glutathione synthetase</fullName>
        <ecNumber evidence="1">6.3.2.3</ecNumber>
    </submittedName>
</protein>
<sequence>MVGSRSRRHRIRVVRLSFAEIMDRCTIGDDSRLFIDGAEIAVAYYRSGYAPTDFPTDKEWEGRWLVERSRAISVPSLAYHLSGCKKVQQVLAQPGMVERFVDDAETAQRVRKCFVGLYPLDDSAEGRRAYAMAMDNPSELVAKPQREGGGYNTYGDDIPRLLGGLSVEKQRGYILMDLIRAPAFSNVLLRNGKLVTSDVVSELGIYGIWVR</sequence>
<organism evidence="1 2">
    <name type="scientific">Coemansia nantahalensis</name>
    <dbReference type="NCBI Taxonomy" id="2789366"/>
    <lineage>
        <taxon>Eukaryota</taxon>
        <taxon>Fungi</taxon>
        <taxon>Fungi incertae sedis</taxon>
        <taxon>Zoopagomycota</taxon>
        <taxon>Kickxellomycotina</taxon>
        <taxon>Kickxellomycetes</taxon>
        <taxon>Kickxellales</taxon>
        <taxon>Kickxellaceae</taxon>
        <taxon>Coemansia</taxon>
    </lineage>
</organism>
<gene>
    <name evidence="1" type="primary">GSH2</name>
    <name evidence="1" type="ORF">IWQ57_005753</name>
</gene>
<dbReference type="EC" id="6.3.2.3" evidence="1"/>
<name>A0ACC1JLS3_9FUNG</name>
<dbReference type="Proteomes" id="UP001140234">
    <property type="component" value="Unassembled WGS sequence"/>
</dbReference>
<reference evidence="1" key="1">
    <citation type="submission" date="2022-07" db="EMBL/GenBank/DDBJ databases">
        <title>Phylogenomic reconstructions and comparative analyses of Kickxellomycotina fungi.</title>
        <authorList>
            <person name="Reynolds N.K."/>
            <person name="Stajich J.E."/>
            <person name="Barry K."/>
            <person name="Grigoriev I.V."/>
            <person name="Crous P."/>
            <person name="Smith M.E."/>
        </authorList>
    </citation>
    <scope>NUCLEOTIDE SEQUENCE</scope>
    <source>
        <strain evidence="1">CBS 109366</strain>
    </source>
</reference>
<keyword evidence="2" id="KW-1185">Reference proteome</keyword>
<keyword evidence="1" id="KW-0436">Ligase</keyword>
<evidence type="ECO:0000313" key="2">
    <source>
        <dbReference type="Proteomes" id="UP001140234"/>
    </source>
</evidence>
<proteinExistence type="predicted"/>